<dbReference type="GeneID" id="94834858"/>
<evidence type="ECO:0000256" key="3">
    <source>
        <dbReference type="ARBA" id="ARBA00022485"/>
    </source>
</evidence>
<dbReference type="VEuPathDB" id="TrichDB:TRFO_18386"/>
<evidence type="ECO:0000256" key="5">
    <source>
        <dbReference type="ARBA" id="ARBA00022722"/>
    </source>
</evidence>
<dbReference type="SUPFAM" id="SSF52540">
    <property type="entry name" value="P-loop containing nucleoside triphosphate hydrolases"/>
    <property type="match status" value="1"/>
</dbReference>
<evidence type="ECO:0000256" key="1">
    <source>
        <dbReference type="ARBA" id="ARBA00001966"/>
    </source>
</evidence>
<dbReference type="GO" id="GO:0017116">
    <property type="term" value="F:single-stranded DNA helicase activity"/>
    <property type="evidence" value="ECO:0007669"/>
    <property type="project" value="UniProtKB-UniRule"/>
</dbReference>
<evidence type="ECO:0000256" key="16">
    <source>
        <dbReference type="ARBA" id="ARBA00023242"/>
    </source>
</evidence>
<dbReference type="GO" id="GO:0071932">
    <property type="term" value="P:replication fork reversal"/>
    <property type="evidence" value="ECO:0007669"/>
    <property type="project" value="TreeGrafter"/>
</dbReference>
<dbReference type="GO" id="GO:0051539">
    <property type="term" value="F:4 iron, 4 sulfur cluster binding"/>
    <property type="evidence" value="ECO:0007669"/>
    <property type="project" value="UniProtKB-UniRule"/>
</dbReference>
<evidence type="ECO:0000256" key="14">
    <source>
        <dbReference type="ARBA" id="ARBA00023125"/>
    </source>
</evidence>
<dbReference type="GO" id="GO:0005694">
    <property type="term" value="C:chromosome"/>
    <property type="evidence" value="ECO:0007669"/>
    <property type="project" value="UniProtKB-SubCell"/>
</dbReference>
<organism evidence="24 25">
    <name type="scientific">Tritrichomonas foetus</name>
    <dbReference type="NCBI Taxonomy" id="1144522"/>
    <lineage>
        <taxon>Eukaryota</taxon>
        <taxon>Metamonada</taxon>
        <taxon>Parabasalia</taxon>
        <taxon>Tritrichomonadida</taxon>
        <taxon>Tritrichomonadidae</taxon>
        <taxon>Tritrichomonas</taxon>
    </lineage>
</organism>
<feature type="domain" description="DNA2/NAM7 helicase helicase" evidence="22">
    <location>
        <begin position="670"/>
        <end position="766"/>
    </location>
</feature>
<keyword evidence="15 19" id="KW-0234">DNA repair</keyword>
<evidence type="ECO:0000256" key="17">
    <source>
        <dbReference type="ARBA" id="ARBA00023268"/>
    </source>
</evidence>
<dbReference type="EC" id="3.1.-.-" evidence="19"/>
<evidence type="ECO:0000256" key="10">
    <source>
        <dbReference type="ARBA" id="ARBA00022806"/>
    </source>
</evidence>
<sequence length="1123" mass="126176">MIHQQLTIIDLKKLIECKINIKMSSFLSDDDDDFDVDDISAIQPDQQELPPQKLPPLHEEVYAQLRANQPEPHGPPTSGFIAYPSTISSSQPLFIVVDFFEQATYDSVNYLEIVVRLWAGNGHEERFVHLRDTWKDSKLSIGDSAFVIGHWERRDETYGIYKQKLSCFINDFDGFFVLLPHVLIQGTRLAAAQECQRKAYLMDVLPSQPSNLEMFKGTIVHELIQAVLRGTLASDVEAKLDSILSKSQAELFQIHETTETIKPKLQEYLGVIKRIAEALQRSNNSNYFNPNSLSNDSNPMNNSSYKDSSSLNNNDHSFEKLGEHNELIGSLQGLPPYGCQTTNEEENLWSFQWGLKGKIDVTLKQGDHLFPLELKSGNSNRGTSPKDSHTLQLSAYIFMMKEKYKELAGNAGTIYYVKDSVSFQIAPHHVELLHIIMKRNLLAHAIAHGTVPQTTANNKACTYCNGISACAFLDSGEKVKSPLAMFLQTKLAFEPKQHFIDFYRKWEKTLLDELYITRGAQTMIWLRPLKKRIADGRAIAHLSVSNSVIDQLELNAKDKSVISSSMMQVGDYVMLTNGGTPPIIGRAIIIELVETRITLEVIESSLVGNEQDICIDKWESTTSVDICRSNLMSLFAGQATYVGSRLKDLVVDCARPHFSRLPDDVPYDPKLNEDQNIAIHTALSAQDYMLLLGMPGTGKTTALVSLIKTMVDKGNRVMIASFTHTAVDNICLKLIKQNIQFIRFGRTESLHKDIVRYSIDSIIEAAETVEDIRSALDYCQVFASTCLGCNHPLLEGRGYDICVIDEASQINLPTVLGPLSRSRRFILVGDHYQLSPITKYGSGNGEEAPMSLFRLLCETNPQALVTLRTQYRMNSEILKICNELVYGFRMRTGDPTVANARMNLPFLEIISEFDEFHQKWLEISLKPEPSVVIYDTDSVPLHERKGPVSKLNHGEAAIASAVAVAQVLCGLDPDKIGIISPYRAQVLYIRELIVKQLNCAQKYFPHIIANVTTISSKLEVHTVDKFQGRDKECIIFSSVKSNKRFSPGTHITDWQRLNVAVTRAKTKFILIGSKFTLSNSPFFAKMFKIADKDSFYELPNEIDQVDLKPFCPMMSVVPVNDGS</sequence>
<keyword evidence="13 19" id="KW-0411">Iron-sulfur</keyword>
<keyword evidence="6 19" id="KW-0479">Metal-binding</keyword>
<dbReference type="GO" id="GO:0005634">
    <property type="term" value="C:nucleus"/>
    <property type="evidence" value="ECO:0007669"/>
    <property type="project" value="UniProtKB-SubCell"/>
</dbReference>
<evidence type="ECO:0000256" key="9">
    <source>
        <dbReference type="ARBA" id="ARBA00022801"/>
    </source>
</evidence>
<keyword evidence="19" id="KW-0158">Chromosome</keyword>
<dbReference type="GO" id="GO:0017108">
    <property type="term" value="F:5'-flap endonuclease activity"/>
    <property type="evidence" value="ECO:0007669"/>
    <property type="project" value="UniProtKB-UniRule"/>
</dbReference>
<dbReference type="GO" id="GO:0005737">
    <property type="term" value="C:cytoplasm"/>
    <property type="evidence" value="ECO:0007669"/>
    <property type="project" value="TreeGrafter"/>
</dbReference>
<dbReference type="InterPro" id="IPR027417">
    <property type="entry name" value="P-loop_NTPase"/>
</dbReference>
<dbReference type="InterPro" id="IPR041679">
    <property type="entry name" value="DNA2/NAM7-like_C"/>
</dbReference>
<evidence type="ECO:0000256" key="2">
    <source>
        <dbReference type="ARBA" id="ARBA00007913"/>
    </source>
</evidence>
<reference evidence="24" key="1">
    <citation type="submission" date="2016-10" db="EMBL/GenBank/DDBJ databases">
        <authorList>
            <person name="Benchimol M."/>
            <person name="Almeida L.G."/>
            <person name="Vasconcelos A.T."/>
            <person name="Perreira-Neves A."/>
            <person name="Rosa I.A."/>
            <person name="Tasca T."/>
            <person name="Bogo M.R."/>
            <person name="de Souza W."/>
        </authorList>
    </citation>
    <scope>NUCLEOTIDE SEQUENCE [LARGE SCALE GENOMIC DNA]</scope>
    <source>
        <strain evidence="24">K</strain>
    </source>
</reference>
<evidence type="ECO:0000256" key="20">
    <source>
        <dbReference type="SAM" id="MobiDB-lite"/>
    </source>
</evidence>
<feature type="domain" description="DNA2/NAM7 helicase helicase" evidence="22">
    <location>
        <begin position="772"/>
        <end position="838"/>
    </location>
</feature>
<comment type="subcellular location">
    <subcellularLocation>
        <location evidence="19">Nucleus</location>
    </subcellularLocation>
    <subcellularLocation>
        <location evidence="19">Chromosome</location>
    </subcellularLocation>
</comment>
<keyword evidence="14 19" id="KW-0238">DNA-binding</keyword>
<feature type="domain" description="DNA replication factor Dna2 N-terminal" evidence="21">
    <location>
        <begin position="122"/>
        <end position="364"/>
    </location>
</feature>
<keyword evidence="5 19" id="KW-0540">Nuclease</keyword>
<dbReference type="InterPro" id="IPR011604">
    <property type="entry name" value="PDDEXK-like_dom_sf"/>
</dbReference>
<accession>A0A1J4KLA8</accession>
<evidence type="ECO:0000256" key="13">
    <source>
        <dbReference type="ARBA" id="ARBA00023014"/>
    </source>
</evidence>
<dbReference type="CDD" id="cd18041">
    <property type="entry name" value="DEXXQc_DNA2"/>
    <property type="match status" value="1"/>
</dbReference>
<dbReference type="EC" id="3.6.4.12" evidence="19"/>
<keyword evidence="4 19" id="KW-0235">DNA replication</keyword>
<comment type="function">
    <text evidence="19">Key enzyme involved in DNA replication and DNA repair. Involved in Okazaki fragments processing by cleaving long flaps that escape FEN1: flaps that are longer than 27 nucleotides are coated by replication protein A complex (RPA), leading to recruit DNA2 which cleaves the flap until it is too short to bind RPA and becomes a substrate for FEN1. Also involved in 5'-end resection of DNA during double-strand break (DSB) repair by mediating the cleavage of 5'-ssDNA.</text>
</comment>
<comment type="similarity">
    <text evidence="2 19">Belongs to the DNA2/NAM7 helicase family.</text>
</comment>
<evidence type="ECO:0000256" key="15">
    <source>
        <dbReference type="ARBA" id="ARBA00023204"/>
    </source>
</evidence>
<name>A0A1J4KLA8_9EUKA</name>
<dbReference type="GO" id="GO:0046872">
    <property type="term" value="F:metal ion binding"/>
    <property type="evidence" value="ECO:0007669"/>
    <property type="project" value="UniProtKB-UniRule"/>
</dbReference>
<dbReference type="InterPro" id="IPR047187">
    <property type="entry name" value="SF1_C_Upf1"/>
</dbReference>
<dbReference type="InterPro" id="IPR014808">
    <property type="entry name" value="DNA_replication_fac_Dna2_N"/>
</dbReference>
<dbReference type="Pfam" id="PF08696">
    <property type="entry name" value="Dna2"/>
    <property type="match status" value="1"/>
</dbReference>
<evidence type="ECO:0000256" key="18">
    <source>
        <dbReference type="ARBA" id="ARBA00047995"/>
    </source>
</evidence>
<evidence type="ECO:0000313" key="24">
    <source>
        <dbReference type="EMBL" id="OHT11922.1"/>
    </source>
</evidence>
<keyword evidence="25" id="KW-1185">Reference proteome</keyword>
<comment type="catalytic activity">
    <reaction evidence="18 19">
        <text>ATP + H2O = ADP + phosphate + H(+)</text>
        <dbReference type="Rhea" id="RHEA:13065"/>
        <dbReference type="ChEBI" id="CHEBI:15377"/>
        <dbReference type="ChEBI" id="CHEBI:15378"/>
        <dbReference type="ChEBI" id="CHEBI:30616"/>
        <dbReference type="ChEBI" id="CHEBI:43474"/>
        <dbReference type="ChEBI" id="CHEBI:456216"/>
        <dbReference type="EC" id="3.6.4.12"/>
    </reaction>
</comment>
<keyword evidence="8 19" id="KW-0227">DNA damage</keyword>
<keyword evidence="9 19" id="KW-0378">Hydrolase</keyword>
<dbReference type="Gene3D" id="3.40.50.300">
    <property type="entry name" value="P-loop containing nucleotide triphosphate hydrolases"/>
    <property type="match status" value="3"/>
</dbReference>
<feature type="region of interest" description="Disordered" evidence="20">
    <location>
        <begin position="286"/>
        <end position="315"/>
    </location>
</feature>
<dbReference type="EMBL" id="MLAK01000575">
    <property type="protein sequence ID" value="OHT11922.1"/>
    <property type="molecule type" value="Genomic_DNA"/>
</dbReference>
<comment type="cofactor">
    <cofactor evidence="1">
        <name>[4Fe-4S] cluster</name>
        <dbReference type="ChEBI" id="CHEBI:49883"/>
    </cofactor>
</comment>
<evidence type="ECO:0000256" key="19">
    <source>
        <dbReference type="RuleBase" id="RU367041"/>
    </source>
</evidence>
<dbReference type="GO" id="GO:0003677">
    <property type="term" value="F:DNA binding"/>
    <property type="evidence" value="ECO:0007669"/>
    <property type="project" value="UniProtKB-UniRule"/>
</dbReference>
<evidence type="ECO:0000256" key="4">
    <source>
        <dbReference type="ARBA" id="ARBA00022705"/>
    </source>
</evidence>
<dbReference type="PANTHER" id="PTHR10887:SF433">
    <property type="entry name" value="DNA REPLICATION ATP-DEPENDENT HELICASE_NUCLEASE DNA2"/>
    <property type="match status" value="1"/>
</dbReference>
<dbReference type="RefSeq" id="XP_068365058.1">
    <property type="nucleotide sequence ID" value="XM_068500154.1"/>
</dbReference>
<evidence type="ECO:0000256" key="11">
    <source>
        <dbReference type="ARBA" id="ARBA00022840"/>
    </source>
</evidence>
<feature type="domain" description="DNA2/NAM7 helicase-like C-terminal" evidence="23">
    <location>
        <begin position="850"/>
        <end position="1074"/>
    </location>
</feature>
<protein>
    <recommendedName>
        <fullName evidence="19">DNA replication ATP-dependent helicase/nuclease</fullName>
        <ecNumber evidence="19">3.1.-.-</ecNumber>
        <ecNumber evidence="19">3.6.4.12</ecNumber>
    </recommendedName>
</protein>
<keyword evidence="11 19" id="KW-0067">ATP-binding</keyword>
<dbReference type="GO" id="GO:0016887">
    <property type="term" value="F:ATP hydrolysis activity"/>
    <property type="evidence" value="ECO:0007669"/>
    <property type="project" value="RHEA"/>
</dbReference>
<evidence type="ECO:0000313" key="25">
    <source>
        <dbReference type="Proteomes" id="UP000179807"/>
    </source>
</evidence>
<dbReference type="GO" id="GO:0033567">
    <property type="term" value="P:DNA replication, Okazaki fragment processing"/>
    <property type="evidence" value="ECO:0007669"/>
    <property type="project" value="UniProtKB-UniRule"/>
</dbReference>
<keyword evidence="17 19" id="KW-0511">Multifunctional enzyme</keyword>
<evidence type="ECO:0000259" key="23">
    <source>
        <dbReference type="Pfam" id="PF13087"/>
    </source>
</evidence>
<dbReference type="Pfam" id="PF13086">
    <property type="entry name" value="AAA_11"/>
    <property type="match status" value="2"/>
</dbReference>
<evidence type="ECO:0000256" key="12">
    <source>
        <dbReference type="ARBA" id="ARBA00023004"/>
    </source>
</evidence>
<gene>
    <name evidence="24" type="ORF">TRFO_18386</name>
</gene>
<dbReference type="InterPro" id="IPR041677">
    <property type="entry name" value="DNA2/NAM7_AAA_11"/>
</dbReference>
<dbReference type="Proteomes" id="UP000179807">
    <property type="component" value="Unassembled WGS sequence"/>
</dbReference>
<dbReference type="Gene3D" id="3.90.320.10">
    <property type="match status" value="1"/>
</dbReference>
<proteinExistence type="inferred from homology"/>
<dbReference type="GO" id="GO:0005524">
    <property type="term" value="F:ATP binding"/>
    <property type="evidence" value="ECO:0007669"/>
    <property type="project" value="UniProtKB-UniRule"/>
</dbReference>
<keyword evidence="7 19" id="KW-0547">Nucleotide-binding</keyword>
<dbReference type="InterPro" id="IPR045055">
    <property type="entry name" value="DNA2/NAM7-like"/>
</dbReference>
<dbReference type="Pfam" id="PF13087">
    <property type="entry name" value="AAA_12"/>
    <property type="match status" value="1"/>
</dbReference>
<comment type="caution">
    <text evidence="24">The sequence shown here is derived from an EMBL/GenBank/DDBJ whole genome shotgun (WGS) entry which is preliminary data.</text>
</comment>
<evidence type="ECO:0000256" key="7">
    <source>
        <dbReference type="ARBA" id="ARBA00022741"/>
    </source>
</evidence>
<keyword evidence="3 19" id="KW-0004">4Fe-4S</keyword>
<evidence type="ECO:0000259" key="22">
    <source>
        <dbReference type="Pfam" id="PF13086"/>
    </source>
</evidence>
<evidence type="ECO:0000259" key="21">
    <source>
        <dbReference type="Pfam" id="PF08696"/>
    </source>
</evidence>
<keyword evidence="16 19" id="KW-0539">Nucleus</keyword>
<evidence type="ECO:0000256" key="8">
    <source>
        <dbReference type="ARBA" id="ARBA00022763"/>
    </source>
</evidence>
<keyword evidence="10 19" id="KW-0347">Helicase</keyword>
<dbReference type="OrthoDB" id="306218at2759"/>
<dbReference type="PANTHER" id="PTHR10887">
    <property type="entry name" value="DNA2/NAM7 HELICASE FAMILY"/>
    <property type="match status" value="1"/>
</dbReference>
<evidence type="ECO:0000256" key="6">
    <source>
        <dbReference type="ARBA" id="ARBA00022723"/>
    </source>
</evidence>
<dbReference type="AlphaFoldDB" id="A0A1J4KLA8"/>
<dbReference type="GO" id="GO:0006281">
    <property type="term" value="P:DNA repair"/>
    <property type="evidence" value="ECO:0007669"/>
    <property type="project" value="UniProtKB-KW"/>
</dbReference>
<dbReference type="CDD" id="cd18808">
    <property type="entry name" value="SF1_C_Upf1"/>
    <property type="match status" value="1"/>
</dbReference>
<keyword evidence="12 19" id="KW-0408">Iron</keyword>
<dbReference type="InterPro" id="IPR026851">
    <property type="entry name" value="Dna2/JHS1_DEXXQ-box"/>
</dbReference>